<keyword evidence="3" id="KW-0949">S-adenosyl-L-methionine</keyword>
<keyword evidence="2" id="KW-0004">4Fe-4S</keyword>
<dbReference type="InterPro" id="IPR013785">
    <property type="entry name" value="Aldolase_TIM"/>
</dbReference>
<dbReference type="SUPFAM" id="SSF102114">
    <property type="entry name" value="Radical SAM enzymes"/>
    <property type="match status" value="1"/>
</dbReference>
<feature type="domain" description="Radical SAM core" evidence="7">
    <location>
        <begin position="2"/>
        <end position="123"/>
    </location>
</feature>
<dbReference type="PATRIC" id="fig|1056511.3.peg.182"/>
<evidence type="ECO:0000313" key="8">
    <source>
        <dbReference type="EMBL" id="ELR67870.1"/>
    </source>
</evidence>
<keyword evidence="9" id="KW-1185">Reference proteome</keyword>
<dbReference type="PANTHER" id="PTHR30352:SF13">
    <property type="entry name" value="GLYCYL-RADICAL ENZYME ACTIVATING ENZYME YJJW-RELATED"/>
    <property type="match status" value="1"/>
</dbReference>
<dbReference type="PANTHER" id="PTHR30352">
    <property type="entry name" value="PYRUVATE FORMATE-LYASE-ACTIVATING ENZYME"/>
    <property type="match status" value="1"/>
</dbReference>
<dbReference type="Gene3D" id="3.20.20.70">
    <property type="entry name" value="Aldolase class I"/>
    <property type="match status" value="1"/>
</dbReference>
<evidence type="ECO:0000256" key="5">
    <source>
        <dbReference type="ARBA" id="ARBA00023004"/>
    </source>
</evidence>
<keyword evidence="4" id="KW-0479">Metal-binding</keyword>
<keyword evidence="6" id="KW-0411">Iron-sulfur</keyword>
<dbReference type="GO" id="GO:0046872">
    <property type="term" value="F:metal ion binding"/>
    <property type="evidence" value="ECO:0007669"/>
    <property type="project" value="UniProtKB-KW"/>
</dbReference>
<protein>
    <submittedName>
        <fullName evidence="8">Radical activating enzyme</fullName>
    </submittedName>
</protein>
<comment type="caution">
    <text evidence="8">The sequence shown here is derived from an EMBL/GenBank/DDBJ whole genome shotgun (WGS) entry which is preliminary data.</text>
</comment>
<evidence type="ECO:0000256" key="2">
    <source>
        <dbReference type="ARBA" id="ARBA00022485"/>
    </source>
</evidence>
<evidence type="ECO:0000259" key="7">
    <source>
        <dbReference type="Pfam" id="PF04055"/>
    </source>
</evidence>
<dbReference type="GO" id="GO:0051539">
    <property type="term" value="F:4 iron, 4 sulfur cluster binding"/>
    <property type="evidence" value="ECO:0007669"/>
    <property type="project" value="UniProtKB-KW"/>
</dbReference>
<name>L8JGC9_9GAMM</name>
<organism evidence="8 9">
    <name type="scientific">Photobacterium marinum</name>
    <dbReference type="NCBI Taxonomy" id="1056511"/>
    <lineage>
        <taxon>Bacteria</taxon>
        <taxon>Pseudomonadati</taxon>
        <taxon>Pseudomonadota</taxon>
        <taxon>Gammaproteobacteria</taxon>
        <taxon>Vibrionales</taxon>
        <taxon>Vibrionaceae</taxon>
        <taxon>Photobacterium</taxon>
    </lineage>
</organism>
<gene>
    <name evidence="8" type="ORF">C942_00178</name>
</gene>
<proteinExistence type="predicted"/>
<keyword evidence="5" id="KW-0408">Iron</keyword>
<comment type="cofactor">
    <cofactor evidence="1">
        <name>[4Fe-4S] cluster</name>
        <dbReference type="ChEBI" id="CHEBI:49883"/>
    </cofactor>
</comment>
<evidence type="ECO:0000256" key="1">
    <source>
        <dbReference type="ARBA" id="ARBA00001966"/>
    </source>
</evidence>
<dbReference type="InterPro" id="IPR058240">
    <property type="entry name" value="rSAM_sf"/>
</dbReference>
<dbReference type="InterPro" id="IPR034457">
    <property type="entry name" value="Organic_radical-activating"/>
</dbReference>
<dbReference type="Pfam" id="PF04055">
    <property type="entry name" value="Radical_SAM"/>
    <property type="match status" value="1"/>
</dbReference>
<evidence type="ECO:0000256" key="4">
    <source>
        <dbReference type="ARBA" id="ARBA00022723"/>
    </source>
</evidence>
<dbReference type="AlphaFoldDB" id="L8JGC9"/>
<dbReference type="InterPro" id="IPR007197">
    <property type="entry name" value="rSAM"/>
</dbReference>
<dbReference type="GO" id="GO:0003824">
    <property type="term" value="F:catalytic activity"/>
    <property type="evidence" value="ECO:0007669"/>
    <property type="project" value="InterPro"/>
</dbReference>
<evidence type="ECO:0000256" key="3">
    <source>
        <dbReference type="ARBA" id="ARBA00022691"/>
    </source>
</evidence>
<reference evidence="8 9" key="1">
    <citation type="submission" date="2012-12" db="EMBL/GenBank/DDBJ databases">
        <title>Genome Assembly of Photobacterium sp. AK15.</title>
        <authorList>
            <person name="Khatri I."/>
            <person name="Vaidya B."/>
            <person name="Srinivas T.N.R."/>
            <person name="Subramanian S."/>
            <person name="Pinnaka A."/>
        </authorList>
    </citation>
    <scope>NUCLEOTIDE SEQUENCE [LARGE SCALE GENOMIC DNA]</scope>
    <source>
        <strain evidence="8 9">AK15</strain>
    </source>
</reference>
<accession>L8JGC9</accession>
<sequence>MEEMLAVVRKNSLFITGVTVTGGEATLQLNFITELFTQIKADPALNHLTCMIDSNGSLSETGWLKVMPVLDGAMIDLKAWQEETHQWITGRDNHRVFKTLNLLAEQQKLHEVRLLHIPSVTDFQAEIDDLADYLSQLPISTQVRLNAFQHHGVTGEALEWPICTKEEIETLAQQLEKRGMKNVVRPAVVLS</sequence>
<dbReference type="Proteomes" id="UP000011134">
    <property type="component" value="Unassembled WGS sequence"/>
</dbReference>
<evidence type="ECO:0000313" key="9">
    <source>
        <dbReference type="Proteomes" id="UP000011134"/>
    </source>
</evidence>
<dbReference type="EMBL" id="AMZO01000001">
    <property type="protein sequence ID" value="ELR67870.1"/>
    <property type="molecule type" value="Genomic_DNA"/>
</dbReference>
<evidence type="ECO:0000256" key="6">
    <source>
        <dbReference type="ARBA" id="ARBA00023014"/>
    </source>
</evidence>